<proteinExistence type="predicted"/>
<feature type="transmembrane region" description="Helical" evidence="1">
    <location>
        <begin position="73"/>
        <end position="90"/>
    </location>
</feature>
<feature type="domain" description="DUF2510" evidence="2">
    <location>
        <begin position="8"/>
        <end position="33"/>
    </location>
</feature>
<evidence type="ECO:0000256" key="1">
    <source>
        <dbReference type="SAM" id="Phobius"/>
    </source>
</evidence>
<keyword evidence="4" id="KW-1185">Reference proteome</keyword>
<organism evidence="3 4">
    <name type="scientific">Mycobacterium pseudoshottsii</name>
    <dbReference type="NCBI Taxonomy" id="265949"/>
    <lineage>
        <taxon>Bacteria</taxon>
        <taxon>Bacillati</taxon>
        <taxon>Actinomycetota</taxon>
        <taxon>Actinomycetes</taxon>
        <taxon>Mycobacteriales</taxon>
        <taxon>Mycobacteriaceae</taxon>
        <taxon>Mycobacterium</taxon>
        <taxon>Mycobacterium ulcerans group</taxon>
    </lineage>
</organism>
<evidence type="ECO:0000313" key="3">
    <source>
        <dbReference type="EMBL" id="BDN84176.1"/>
    </source>
</evidence>
<feature type="transmembrane region" description="Helical" evidence="1">
    <location>
        <begin position="96"/>
        <end position="114"/>
    </location>
</feature>
<dbReference type="InterPro" id="IPR018929">
    <property type="entry name" value="DUF2510"/>
</dbReference>
<evidence type="ECO:0000313" key="4">
    <source>
        <dbReference type="Proteomes" id="UP001058626"/>
    </source>
</evidence>
<gene>
    <name evidence="3" type="ORF">NJB1907Z4_C43910</name>
</gene>
<reference evidence="3" key="1">
    <citation type="submission" date="2022-06" db="EMBL/GenBank/DDBJ databases">
        <title>Complete genome sequence of Mycobacterium pseudoshottsii NJB1907-Z4.</title>
        <authorList>
            <person name="Komine T."/>
            <person name="Fukano H."/>
            <person name="Wada S."/>
        </authorList>
    </citation>
    <scope>NUCLEOTIDE SEQUENCE</scope>
    <source>
        <strain evidence="3">NJB1907-Z4</strain>
    </source>
</reference>
<accession>A0A9N7LSY3</accession>
<keyword evidence="1" id="KW-0812">Transmembrane</keyword>
<dbReference type="EMBL" id="AP026367">
    <property type="protein sequence ID" value="BDN84176.1"/>
    <property type="molecule type" value="Genomic_DNA"/>
</dbReference>
<feature type="transmembrane region" description="Helical" evidence="1">
    <location>
        <begin position="43"/>
        <end position="61"/>
    </location>
</feature>
<dbReference type="AlphaFoldDB" id="A0A9N7LSY3"/>
<name>A0A9N7LSY3_9MYCO</name>
<keyword evidence="1" id="KW-1133">Transmembrane helix</keyword>
<dbReference type="Proteomes" id="UP001058626">
    <property type="component" value="Chromosome"/>
</dbReference>
<sequence>MTAPLPAPGWYPDPSNPEKQIYWDGTAWSGPPASGAADKHKKTAVAIGVCVLVLVGLVMSMQSVSLMSGSGPVWTGVGVVAAGTAVAFFLRAATWVRVVAALVLAVSLANALYIENEIAKKREELTHIFDRQGPYLLATLGQRLTTRCSGRTSRQQPDRGL</sequence>
<evidence type="ECO:0000259" key="2">
    <source>
        <dbReference type="Pfam" id="PF10708"/>
    </source>
</evidence>
<keyword evidence="1" id="KW-0472">Membrane</keyword>
<dbReference type="RefSeq" id="WP_235065715.1">
    <property type="nucleotide sequence ID" value="NZ_AP026367.1"/>
</dbReference>
<dbReference type="Pfam" id="PF10708">
    <property type="entry name" value="DUF2510"/>
    <property type="match status" value="1"/>
</dbReference>
<protein>
    <recommendedName>
        <fullName evidence="2">DUF2510 domain-containing protein</fullName>
    </recommendedName>
</protein>